<evidence type="ECO:0000313" key="3">
    <source>
        <dbReference type="Proteomes" id="UP000807306"/>
    </source>
</evidence>
<dbReference type="EMBL" id="MU158039">
    <property type="protein sequence ID" value="KAF9521504.1"/>
    <property type="molecule type" value="Genomic_DNA"/>
</dbReference>
<dbReference type="InterPro" id="IPR011990">
    <property type="entry name" value="TPR-like_helical_dom_sf"/>
</dbReference>
<evidence type="ECO:0000313" key="2">
    <source>
        <dbReference type="EMBL" id="KAF9521504.1"/>
    </source>
</evidence>
<feature type="signal peptide" evidence="1">
    <location>
        <begin position="1"/>
        <end position="25"/>
    </location>
</feature>
<dbReference type="SUPFAM" id="SSF48452">
    <property type="entry name" value="TPR-like"/>
    <property type="match status" value="2"/>
</dbReference>
<feature type="chain" id="PRO_5040476760" evidence="1">
    <location>
        <begin position="26"/>
        <end position="556"/>
    </location>
</feature>
<comment type="caution">
    <text evidence="2">The sequence shown here is derived from an EMBL/GenBank/DDBJ whole genome shotgun (WGS) entry which is preliminary data.</text>
</comment>
<dbReference type="AlphaFoldDB" id="A0A9P6E2V5"/>
<accession>A0A9P6E2V5</accession>
<protein>
    <submittedName>
        <fullName evidence="2">Uncharacterized protein</fullName>
    </submittedName>
</protein>
<dbReference type="Gene3D" id="1.25.40.10">
    <property type="entry name" value="Tetratricopeptide repeat domain"/>
    <property type="match status" value="1"/>
</dbReference>
<gene>
    <name evidence="2" type="ORF">CPB83DRAFT_841213</name>
</gene>
<name>A0A9P6E2V5_9AGAR</name>
<sequence>MQEEHCLLLWVSAFIAFQLGSHVKAKEYTLKALLCTRHLTSAYPGTPLEWTLAHYWTQLVLHDRSVMPADEALGYLDEALCIYRRLCRYDPTKFNSKLIDCLNHKAYILGDLGRAEEARKCLLEVLDLDTQGVTDQTDVAQSLFNTSTYLSNFRWKGQAIVLRIRTVEIYRMIQKKPNKYEDDLFLDLAFDYKSENKIDAAITAADAAFRQFLASPLSLLPSTLFNWERPSLHGSTFSFHRILPKHTKSSIDVAVPVSWERVERLRGLAQVHPEVVGMAFLERSEYHGHLLAHFDRLKEAVNWLERLGANYHDLASTNVEIGEWYISLRIDLAGILKDQGDMKQAIMVLTRAAESGRTQLDIDPFLTYIAKSEEADIVGCLGDSITGHPNFGVMSFRYKRFRASIAGCRASCRGSQTSRNSEPKRGIYLHKVQELLRPYSLDIRIHPNFSGNREDALKLLEEAKGIWGARVEIRKFDLRNLALTLWALGFAYCLLRRHEDGASAHQELKKMINGLKYAEPTMHQVVTVALDQERRRPSWVHFLENVREELQCGHLI</sequence>
<proteinExistence type="predicted"/>
<reference evidence="2" key="1">
    <citation type="submission" date="2020-11" db="EMBL/GenBank/DDBJ databases">
        <authorList>
            <consortium name="DOE Joint Genome Institute"/>
            <person name="Ahrendt S."/>
            <person name="Riley R."/>
            <person name="Andreopoulos W."/>
            <person name="Labutti K."/>
            <person name="Pangilinan J."/>
            <person name="Ruiz-Duenas F.J."/>
            <person name="Barrasa J.M."/>
            <person name="Sanchez-Garcia M."/>
            <person name="Camarero S."/>
            <person name="Miyauchi S."/>
            <person name="Serrano A."/>
            <person name="Linde D."/>
            <person name="Babiker R."/>
            <person name="Drula E."/>
            <person name="Ayuso-Fernandez I."/>
            <person name="Pacheco R."/>
            <person name="Padilla G."/>
            <person name="Ferreira P."/>
            <person name="Barriuso J."/>
            <person name="Kellner H."/>
            <person name="Castanera R."/>
            <person name="Alfaro M."/>
            <person name="Ramirez L."/>
            <person name="Pisabarro A.G."/>
            <person name="Kuo A."/>
            <person name="Tritt A."/>
            <person name="Lipzen A."/>
            <person name="He G."/>
            <person name="Yan M."/>
            <person name="Ng V."/>
            <person name="Cullen D."/>
            <person name="Martin F."/>
            <person name="Rosso M.-N."/>
            <person name="Henrissat B."/>
            <person name="Hibbett D."/>
            <person name="Martinez A.T."/>
            <person name="Grigoriev I.V."/>
        </authorList>
    </citation>
    <scope>NUCLEOTIDE SEQUENCE</scope>
    <source>
        <strain evidence="2">CBS 506.95</strain>
    </source>
</reference>
<keyword evidence="1" id="KW-0732">Signal</keyword>
<dbReference type="InterPro" id="IPR019734">
    <property type="entry name" value="TPR_rpt"/>
</dbReference>
<organism evidence="2 3">
    <name type="scientific">Crepidotus variabilis</name>
    <dbReference type="NCBI Taxonomy" id="179855"/>
    <lineage>
        <taxon>Eukaryota</taxon>
        <taxon>Fungi</taxon>
        <taxon>Dikarya</taxon>
        <taxon>Basidiomycota</taxon>
        <taxon>Agaricomycotina</taxon>
        <taxon>Agaricomycetes</taxon>
        <taxon>Agaricomycetidae</taxon>
        <taxon>Agaricales</taxon>
        <taxon>Agaricineae</taxon>
        <taxon>Crepidotaceae</taxon>
        <taxon>Crepidotus</taxon>
    </lineage>
</organism>
<evidence type="ECO:0000256" key="1">
    <source>
        <dbReference type="SAM" id="SignalP"/>
    </source>
</evidence>
<dbReference type="OrthoDB" id="2978551at2759"/>
<dbReference type="Proteomes" id="UP000807306">
    <property type="component" value="Unassembled WGS sequence"/>
</dbReference>
<keyword evidence="3" id="KW-1185">Reference proteome</keyword>
<dbReference type="Pfam" id="PF13181">
    <property type="entry name" value="TPR_8"/>
    <property type="match status" value="1"/>
</dbReference>